<feature type="active site" description="Charge relay system" evidence="6 7">
    <location>
        <position position="149"/>
    </location>
</feature>
<keyword evidence="16" id="KW-1185">Reference proteome</keyword>
<dbReference type="Pfam" id="PF22386">
    <property type="entry name" value="PPI"/>
    <property type="match status" value="1"/>
</dbReference>
<feature type="chain" id="PRO_5038399066" description="Leader peptide-processing serine protease" evidence="10">
    <location>
        <begin position="21"/>
        <end position="461"/>
    </location>
</feature>
<dbReference type="Gene3D" id="3.30.70.80">
    <property type="entry name" value="Peptidase S8 propeptide/proteinase inhibitor I9"/>
    <property type="match status" value="1"/>
</dbReference>
<dbReference type="InterPro" id="IPR023827">
    <property type="entry name" value="Peptidase_S8_Asp-AS"/>
</dbReference>
<dbReference type="InterPro" id="IPR000209">
    <property type="entry name" value="Peptidase_S8/S53_dom"/>
</dbReference>
<comment type="pathway">
    <text evidence="5">Antibiotic biosynthesis.</text>
</comment>
<protein>
    <recommendedName>
        <fullName evidence="5">Leader peptide-processing serine protease</fullName>
        <ecNumber evidence="5">3.4.21.-</ecNumber>
    </recommendedName>
</protein>
<keyword evidence="5 10" id="KW-0732">Signal</keyword>
<evidence type="ECO:0000256" key="8">
    <source>
        <dbReference type="RuleBase" id="RU003355"/>
    </source>
</evidence>
<dbReference type="PROSITE" id="PS00136">
    <property type="entry name" value="SUBTILASE_ASP"/>
    <property type="match status" value="1"/>
</dbReference>
<reference evidence="14 15" key="1">
    <citation type="submission" date="2018-06" db="EMBL/GenBank/DDBJ databases">
        <authorList>
            <consortium name="Pathogen Informatics"/>
            <person name="Doyle S."/>
        </authorList>
    </citation>
    <scope>NUCLEOTIDE SEQUENCE [LARGE SCALE GENOMIC DNA]</scope>
    <source>
        <strain evidence="14 15">NCTC12195</strain>
    </source>
</reference>
<dbReference type="RefSeq" id="WP_119199091.1">
    <property type="nucleotide sequence ID" value="NZ_BKAX01000007.1"/>
</dbReference>
<evidence type="ECO:0000256" key="6">
    <source>
        <dbReference type="PIRSR" id="PIRSR037875-50"/>
    </source>
</evidence>
<name>A0A380S9R8_STAGA</name>
<dbReference type="PANTHER" id="PTHR43806">
    <property type="entry name" value="PEPTIDASE S8"/>
    <property type="match status" value="1"/>
</dbReference>
<dbReference type="AlphaFoldDB" id="A0A380S9R8"/>
<dbReference type="GO" id="GO:0004252">
    <property type="term" value="F:serine-type endopeptidase activity"/>
    <property type="evidence" value="ECO:0007669"/>
    <property type="project" value="UniProtKB-UniRule"/>
</dbReference>
<dbReference type="PIRSF" id="PIRSF037875">
    <property type="entry name" value="Peptidase_S8_lp"/>
    <property type="match status" value="1"/>
</dbReference>
<dbReference type="EMBL" id="BKAX01000007">
    <property type="protein sequence ID" value="GEQ06622.1"/>
    <property type="molecule type" value="Genomic_DNA"/>
</dbReference>
<dbReference type="InterPro" id="IPR050131">
    <property type="entry name" value="Peptidase_S8_subtilisin-like"/>
</dbReference>
<dbReference type="Proteomes" id="UP000255277">
    <property type="component" value="Unassembled WGS sequence"/>
</dbReference>
<feature type="active site" description="Charge relay system" evidence="6 7">
    <location>
        <position position="194"/>
    </location>
</feature>
<dbReference type="InterPro" id="IPR015500">
    <property type="entry name" value="Peptidase_S8_subtilisin-rel"/>
</dbReference>
<dbReference type="STRING" id="1293.SH09_09680"/>
<dbReference type="CDD" id="cd07482">
    <property type="entry name" value="Peptidases_S8_Lantibiotic_specific_protease"/>
    <property type="match status" value="1"/>
</dbReference>
<evidence type="ECO:0000313" key="15">
    <source>
        <dbReference type="Proteomes" id="UP000255277"/>
    </source>
</evidence>
<dbReference type="GO" id="GO:0006508">
    <property type="term" value="P:proteolysis"/>
    <property type="evidence" value="ECO:0007669"/>
    <property type="project" value="UniProtKB-KW"/>
</dbReference>
<accession>A0A380S9R8</accession>
<dbReference type="InterPro" id="IPR036852">
    <property type="entry name" value="Peptidase_S8/S53_dom_sf"/>
</dbReference>
<evidence type="ECO:0000256" key="1">
    <source>
        <dbReference type="ARBA" id="ARBA00011073"/>
    </source>
</evidence>
<comment type="similarity">
    <text evidence="1 5 7 8">Belongs to the peptidase S8 family.</text>
</comment>
<feature type="signal peptide" evidence="10">
    <location>
        <begin position="1"/>
        <end position="20"/>
    </location>
</feature>
<dbReference type="EC" id="3.4.21.-" evidence="5"/>
<feature type="active site" description="Charge relay system" evidence="6 7">
    <location>
        <position position="402"/>
    </location>
</feature>
<dbReference type="Pfam" id="PF00082">
    <property type="entry name" value="Peptidase_S8"/>
    <property type="match status" value="1"/>
</dbReference>
<reference evidence="13 16" key="2">
    <citation type="submission" date="2019-07" db="EMBL/GenBank/DDBJ databases">
        <title>Whole genome shotgun sequence of Staphylococcus gallinarum NBRC 109767.</title>
        <authorList>
            <person name="Hosoyama A."/>
            <person name="Uohara A."/>
            <person name="Ohji S."/>
            <person name="Ichikawa N."/>
        </authorList>
    </citation>
    <scope>NUCLEOTIDE SEQUENCE [LARGE SCALE GENOMIC DNA]</scope>
    <source>
        <strain evidence="13 16">NBRC 109767</strain>
    </source>
</reference>
<evidence type="ECO:0000313" key="14">
    <source>
        <dbReference type="EMBL" id="SUQ38579.1"/>
    </source>
</evidence>
<dbReference type="OrthoDB" id="9798386at2"/>
<dbReference type="PROSITE" id="PS00137">
    <property type="entry name" value="SUBTILASE_HIS"/>
    <property type="match status" value="1"/>
</dbReference>
<evidence type="ECO:0000313" key="13">
    <source>
        <dbReference type="EMBL" id="GEQ06622.1"/>
    </source>
</evidence>
<evidence type="ECO:0000256" key="7">
    <source>
        <dbReference type="PROSITE-ProRule" id="PRU01240"/>
    </source>
</evidence>
<dbReference type="InterPro" id="IPR037045">
    <property type="entry name" value="S8pro/Inhibitor_I9_sf"/>
</dbReference>
<dbReference type="EMBL" id="UHDK01000003">
    <property type="protein sequence ID" value="SUQ38579.1"/>
    <property type="molecule type" value="Genomic_DNA"/>
</dbReference>
<dbReference type="PROSITE" id="PS00138">
    <property type="entry name" value="SUBTILASE_SER"/>
    <property type="match status" value="1"/>
</dbReference>
<dbReference type="PROSITE" id="PS51892">
    <property type="entry name" value="SUBTILASE"/>
    <property type="match status" value="1"/>
</dbReference>
<dbReference type="PANTHER" id="PTHR43806:SF11">
    <property type="entry name" value="CEREVISIN-RELATED"/>
    <property type="match status" value="1"/>
</dbReference>
<sequence>MKKFKFIFIFLMLAFVFVQNDYTFGSSYNEGLSYYSVEYNNERVFNESIKQKDIELTYKIPEIHTAQIKTSKSQVESLIKNNKNIRFINPTCSTCVAKKSVQVEKNSINKENGINDLFDKQWDMRKVTNEGKSYKLSSERKNAKVALIDSGVNSNHPDLKSINKTINEVPKNGFRGSEKDESGNRNFEKDKLNHGTLVAGQIGAKGSLKGVNPGVEMNMYRVFGSKKSEMLWVSKGIVDAAKDDNDIINVSLGNYLIKDNQNNNKLRDDEKVDYDALQKAINYAQKKGSIVVAAVGNDGINVKDAKEINKKRNVESKSSKKVYDTPSNLNNVVTVGSINANNRISEFSNYGSGFIDLTTIGGSYELLEKYGERAWLEEGYMQKQSVLSTSSNGRYIYQSGTSLAAPKVSGALALEIDKYKLKDNPEKTLEIFKKKGIEKEKGMDKKHYGRGKLDVYKLLKD</sequence>
<dbReference type="InterPro" id="IPR055070">
    <property type="entry name" value="EpiP_N"/>
</dbReference>
<organism evidence="14 15">
    <name type="scientific">Staphylococcus gallinarum</name>
    <dbReference type="NCBI Taxonomy" id="1293"/>
    <lineage>
        <taxon>Bacteria</taxon>
        <taxon>Bacillati</taxon>
        <taxon>Bacillota</taxon>
        <taxon>Bacilli</taxon>
        <taxon>Bacillales</taxon>
        <taxon>Staphylococcaceae</taxon>
        <taxon>Staphylococcus</taxon>
    </lineage>
</organism>
<dbReference type="Gene3D" id="3.40.50.200">
    <property type="entry name" value="Peptidase S8/S53 domain"/>
    <property type="match status" value="1"/>
</dbReference>
<dbReference type="SUPFAM" id="SSF52743">
    <property type="entry name" value="Subtilisin-like"/>
    <property type="match status" value="1"/>
</dbReference>
<keyword evidence="2 5" id="KW-0645">Protease</keyword>
<keyword evidence="4 5" id="KW-0720">Serine protease</keyword>
<keyword evidence="3 5" id="KW-0378">Hydrolase</keyword>
<keyword evidence="5" id="KW-0865">Zymogen</keyword>
<feature type="compositionally biased region" description="Basic and acidic residues" evidence="9">
    <location>
        <begin position="176"/>
        <end position="189"/>
    </location>
</feature>
<gene>
    <name evidence="14" type="primary">epiP</name>
    <name evidence="14" type="ORF">NCTC12195_04955</name>
    <name evidence="13" type="ORF">SGA02_24500</name>
</gene>
<dbReference type="PRINTS" id="PR00723">
    <property type="entry name" value="SUBTILISIN"/>
</dbReference>
<evidence type="ECO:0000256" key="10">
    <source>
        <dbReference type="SAM" id="SignalP"/>
    </source>
</evidence>
<evidence type="ECO:0000313" key="16">
    <source>
        <dbReference type="Proteomes" id="UP000321057"/>
    </source>
</evidence>
<feature type="domain" description="Epidermin leader peptide-processing serine protease EpiP N-terminal propeptide" evidence="12">
    <location>
        <begin position="34"/>
        <end position="92"/>
    </location>
</feature>
<evidence type="ECO:0000256" key="9">
    <source>
        <dbReference type="SAM" id="MobiDB-lite"/>
    </source>
</evidence>
<evidence type="ECO:0000256" key="5">
    <source>
        <dbReference type="PIRNR" id="PIRNR037875"/>
    </source>
</evidence>
<dbReference type="InterPro" id="IPR023828">
    <property type="entry name" value="Peptidase_S8_Ser-AS"/>
</dbReference>
<evidence type="ECO:0000256" key="2">
    <source>
        <dbReference type="ARBA" id="ARBA00022670"/>
    </source>
</evidence>
<dbReference type="Proteomes" id="UP000321057">
    <property type="component" value="Unassembled WGS sequence"/>
</dbReference>
<evidence type="ECO:0000256" key="4">
    <source>
        <dbReference type="ARBA" id="ARBA00022825"/>
    </source>
</evidence>
<feature type="region of interest" description="Disordered" evidence="9">
    <location>
        <begin position="170"/>
        <end position="189"/>
    </location>
</feature>
<evidence type="ECO:0000256" key="3">
    <source>
        <dbReference type="ARBA" id="ARBA00022801"/>
    </source>
</evidence>
<evidence type="ECO:0000259" key="12">
    <source>
        <dbReference type="Pfam" id="PF22386"/>
    </source>
</evidence>
<dbReference type="InterPro" id="IPR022398">
    <property type="entry name" value="Peptidase_S8_His-AS"/>
</dbReference>
<evidence type="ECO:0000259" key="11">
    <source>
        <dbReference type="Pfam" id="PF00082"/>
    </source>
</evidence>
<dbReference type="InterPro" id="IPR008357">
    <property type="entry name" value="Lanit_process"/>
</dbReference>
<dbReference type="PRINTS" id="PR01779">
    <property type="entry name" value="LANTIPROCESS"/>
</dbReference>
<proteinExistence type="inferred from homology"/>
<feature type="domain" description="Peptidase S8/S53" evidence="11">
    <location>
        <begin position="141"/>
        <end position="421"/>
    </location>
</feature>